<evidence type="ECO:0000256" key="1">
    <source>
        <dbReference type="ARBA" id="ARBA00004651"/>
    </source>
</evidence>
<comment type="similarity">
    <text evidence="2 9">Belongs to the binding-protein-dependent transport system permease family.</text>
</comment>
<gene>
    <name evidence="11" type="ORF">SAMN04488094_11182</name>
</gene>
<feature type="transmembrane region" description="Helical" evidence="9">
    <location>
        <begin position="137"/>
        <end position="156"/>
    </location>
</feature>
<dbReference type="FunFam" id="1.10.3720.10:FF:000003">
    <property type="entry name" value="Aliphatic sulfonate ABC transporter permease"/>
    <property type="match status" value="1"/>
</dbReference>
<dbReference type="EMBL" id="FOLG01000011">
    <property type="protein sequence ID" value="SFC91446.1"/>
    <property type="molecule type" value="Genomic_DNA"/>
</dbReference>
<feature type="transmembrane region" description="Helical" evidence="9">
    <location>
        <begin position="78"/>
        <end position="99"/>
    </location>
</feature>
<evidence type="ECO:0000256" key="6">
    <source>
        <dbReference type="ARBA" id="ARBA00022989"/>
    </source>
</evidence>
<evidence type="ECO:0000256" key="4">
    <source>
        <dbReference type="ARBA" id="ARBA00022475"/>
    </source>
</evidence>
<dbReference type="OrthoDB" id="7856646at2"/>
<keyword evidence="7 9" id="KW-0472">Membrane</keyword>
<feature type="transmembrane region" description="Helical" evidence="9">
    <location>
        <begin position="200"/>
        <end position="219"/>
    </location>
</feature>
<dbReference type="SUPFAM" id="SSF161098">
    <property type="entry name" value="MetI-like"/>
    <property type="match status" value="1"/>
</dbReference>
<dbReference type="InterPro" id="IPR000515">
    <property type="entry name" value="MetI-like"/>
</dbReference>
<evidence type="ECO:0000256" key="8">
    <source>
        <dbReference type="ARBA" id="ARBA00056719"/>
    </source>
</evidence>
<dbReference type="Pfam" id="PF00528">
    <property type="entry name" value="BPD_transp_1"/>
    <property type="match status" value="1"/>
</dbReference>
<dbReference type="PANTHER" id="PTHR30151">
    <property type="entry name" value="ALKANE SULFONATE ABC TRANSPORTER-RELATED, MEMBRANE SUBUNIT"/>
    <property type="match status" value="1"/>
</dbReference>
<dbReference type="AlphaFoldDB" id="A0A1I1N272"/>
<evidence type="ECO:0000256" key="9">
    <source>
        <dbReference type="RuleBase" id="RU363032"/>
    </source>
</evidence>
<evidence type="ECO:0000256" key="7">
    <source>
        <dbReference type="ARBA" id="ARBA00023136"/>
    </source>
</evidence>
<dbReference type="PROSITE" id="PS50928">
    <property type="entry name" value="ABC_TM1"/>
    <property type="match status" value="1"/>
</dbReference>
<proteinExistence type="inferred from homology"/>
<dbReference type="CDD" id="cd06261">
    <property type="entry name" value="TM_PBP2"/>
    <property type="match status" value="1"/>
</dbReference>
<accession>A0A1I1N272</accession>
<comment type="function">
    <text evidence="8">Probably part of an ABC transporter complex. Probably responsible for the translocation of the substrate across the membrane.</text>
</comment>
<evidence type="ECO:0000256" key="3">
    <source>
        <dbReference type="ARBA" id="ARBA00022448"/>
    </source>
</evidence>
<feature type="transmembrane region" description="Helical" evidence="9">
    <location>
        <begin position="226"/>
        <end position="247"/>
    </location>
</feature>
<name>A0A1I1N272_9RHOB</name>
<keyword evidence="6 9" id="KW-1133">Transmembrane helix</keyword>
<keyword evidence="3 9" id="KW-0813">Transport</keyword>
<feature type="transmembrane region" description="Helical" evidence="9">
    <location>
        <begin position="23"/>
        <end position="45"/>
    </location>
</feature>
<dbReference type="Proteomes" id="UP000198728">
    <property type="component" value="Unassembled WGS sequence"/>
</dbReference>
<keyword evidence="12" id="KW-1185">Reference proteome</keyword>
<dbReference type="InterPro" id="IPR035906">
    <property type="entry name" value="MetI-like_sf"/>
</dbReference>
<protein>
    <submittedName>
        <fullName evidence="11">NitT/TauT family transport system permease protein</fullName>
    </submittedName>
</protein>
<evidence type="ECO:0000259" key="10">
    <source>
        <dbReference type="PROSITE" id="PS50928"/>
    </source>
</evidence>
<dbReference type="Gene3D" id="1.10.3720.10">
    <property type="entry name" value="MetI-like"/>
    <property type="match status" value="1"/>
</dbReference>
<reference evidence="11 12" key="1">
    <citation type="submission" date="2016-10" db="EMBL/GenBank/DDBJ databases">
        <authorList>
            <person name="de Groot N.N."/>
        </authorList>
    </citation>
    <scope>NUCLEOTIDE SEQUENCE [LARGE SCALE GENOMIC DNA]</scope>
    <source>
        <strain evidence="11 12">DSM 19548</strain>
    </source>
</reference>
<evidence type="ECO:0000313" key="11">
    <source>
        <dbReference type="EMBL" id="SFC91446.1"/>
    </source>
</evidence>
<dbReference type="GO" id="GO:0042918">
    <property type="term" value="P:alkanesulfonate transmembrane transport"/>
    <property type="evidence" value="ECO:0007669"/>
    <property type="project" value="UniProtKB-ARBA"/>
</dbReference>
<evidence type="ECO:0000256" key="2">
    <source>
        <dbReference type="ARBA" id="ARBA00009306"/>
    </source>
</evidence>
<keyword evidence="4" id="KW-1003">Cell membrane</keyword>
<dbReference type="PANTHER" id="PTHR30151:SF0">
    <property type="entry name" value="ABC TRANSPORTER PERMEASE PROTEIN MJ0413-RELATED"/>
    <property type="match status" value="1"/>
</dbReference>
<evidence type="ECO:0000313" key="12">
    <source>
        <dbReference type="Proteomes" id="UP000198728"/>
    </source>
</evidence>
<dbReference type="STRING" id="441112.SAMN04488094_11182"/>
<comment type="subcellular location">
    <subcellularLocation>
        <location evidence="1 9">Cell membrane</location>
        <topology evidence="1 9">Multi-pass membrane protein</topology>
    </subcellularLocation>
</comment>
<feature type="transmembrane region" description="Helical" evidence="9">
    <location>
        <begin position="111"/>
        <end position="131"/>
    </location>
</feature>
<organism evidence="11 12">
    <name type="scientific">Tropicimonas isoalkanivorans</name>
    <dbReference type="NCBI Taxonomy" id="441112"/>
    <lineage>
        <taxon>Bacteria</taxon>
        <taxon>Pseudomonadati</taxon>
        <taxon>Pseudomonadota</taxon>
        <taxon>Alphaproteobacteria</taxon>
        <taxon>Rhodobacterales</taxon>
        <taxon>Roseobacteraceae</taxon>
        <taxon>Tropicimonas</taxon>
    </lineage>
</organism>
<dbReference type="GO" id="GO:0005886">
    <property type="term" value="C:plasma membrane"/>
    <property type="evidence" value="ECO:0007669"/>
    <property type="project" value="UniProtKB-SubCell"/>
</dbReference>
<keyword evidence="5 9" id="KW-0812">Transmembrane</keyword>
<sequence>MSLISDVETAEPKRRWRWDPGNVAWGVLSFAGGIGLWWLATVAGFSELPSPWTVLTRMIELGIDGQLWGDMYASLRRVLIGFALGAVLAVPVGFLMGWYRIARVIIDPWIQFFRVIPPLAIIPLAIVTLGIDEKPKTFVIFLAAFLSAVVSTYQGVVSVDKTYINAARVLGASDGTIFARVVIPASTPFILVGFRIGLGSAWATVVAAELIAAQSGLGFRMQQAQLYYDLPTIFVSLVAIGILGLLMDRIVVRTEERMTHWQERV</sequence>
<feature type="domain" description="ABC transmembrane type-1" evidence="10">
    <location>
        <begin position="71"/>
        <end position="251"/>
    </location>
</feature>
<dbReference type="RefSeq" id="WP_093361821.1">
    <property type="nucleotide sequence ID" value="NZ_FOLG01000011.1"/>
</dbReference>
<evidence type="ECO:0000256" key="5">
    <source>
        <dbReference type="ARBA" id="ARBA00022692"/>
    </source>
</evidence>